<dbReference type="Proteomes" id="UP000299102">
    <property type="component" value="Unassembled WGS sequence"/>
</dbReference>
<keyword evidence="2" id="KW-1185">Reference proteome</keyword>
<dbReference type="EMBL" id="BGZK01000075">
    <property type="protein sequence ID" value="GBP15978.1"/>
    <property type="molecule type" value="Genomic_DNA"/>
</dbReference>
<organism evidence="1 2">
    <name type="scientific">Eumeta variegata</name>
    <name type="common">Bagworm moth</name>
    <name type="synonym">Eumeta japonica</name>
    <dbReference type="NCBI Taxonomy" id="151549"/>
    <lineage>
        <taxon>Eukaryota</taxon>
        <taxon>Metazoa</taxon>
        <taxon>Ecdysozoa</taxon>
        <taxon>Arthropoda</taxon>
        <taxon>Hexapoda</taxon>
        <taxon>Insecta</taxon>
        <taxon>Pterygota</taxon>
        <taxon>Neoptera</taxon>
        <taxon>Endopterygota</taxon>
        <taxon>Lepidoptera</taxon>
        <taxon>Glossata</taxon>
        <taxon>Ditrysia</taxon>
        <taxon>Tineoidea</taxon>
        <taxon>Psychidae</taxon>
        <taxon>Oiketicinae</taxon>
        <taxon>Eumeta</taxon>
    </lineage>
</organism>
<proteinExistence type="predicted"/>
<comment type="caution">
    <text evidence="1">The sequence shown here is derived from an EMBL/GenBank/DDBJ whole genome shotgun (WGS) entry which is preliminary data.</text>
</comment>
<gene>
    <name evidence="1" type="ORF">EVAR_12557_1</name>
</gene>
<accession>A0A4C1TPV2</accession>
<evidence type="ECO:0000313" key="1">
    <source>
        <dbReference type="EMBL" id="GBP15978.1"/>
    </source>
</evidence>
<reference evidence="1 2" key="1">
    <citation type="journal article" date="2019" name="Commun. Biol.">
        <title>The bagworm genome reveals a unique fibroin gene that provides high tensile strength.</title>
        <authorList>
            <person name="Kono N."/>
            <person name="Nakamura H."/>
            <person name="Ohtoshi R."/>
            <person name="Tomita M."/>
            <person name="Numata K."/>
            <person name="Arakawa K."/>
        </authorList>
    </citation>
    <scope>NUCLEOTIDE SEQUENCE [LARGE SCALE GENOMIC DNA]</scope>
</reference>
<protein>
    <submittedName>
        <fullName evidence="1">Uncharacterized protein</fullName>
    </submittedName>
</protein>
<name>A0A4C1TPV2_EUMVA</name>
<evidence type="ECO:0000313" key="2">
    <source>
        <dbReference type="Proteomes" id="UP000299102"/>
    </source>
</evidence>
<sequence>MDILYPRGVISALPATWEEIGYLMQRDRGNGEGLWQWWGKRRSGPPDLSLTGRNETAEAATLCLYSMSVWFEVSRHALKTRKSSRDYV</sequence>
<dbReference type="AlphaFoldDB" id="A0A4C1TPV2"/>